<dbReference type="Proteomes" id="UP000541136">
    <property type="component" value="Unassembled WGS sequence"/>
</dbReference>
<organism evidence="2 3">
    <name type="scientific">Castellaniella defragrans</name>
    <name type="common">Alcaligenes defragrans</name>
    <dbReference type="NCBI Taxonomy" id="75697"/>
    <lineage>
        <taxon>Bacteria</taxon>
        <taxon>Pseudomonadati</taxon>
        <taxon>Pseudomonadota</taxon>
        <taxon>Betaproteobacteria</taxon>
        <taxon>Burkholderiales</taxon>
        <taxon>Alcaligenaceae</taxon>
        <taxon>Castellaniella</taxon>
    </lineage>
</organism>
<evidence type="ECO:0000256" key="1">
    <source>
        <dbReference type="SAM" id="Phobius"/>
    </source>
</evidence>
<proteinExistence type="predicted"/>
<comment type="caution">
    <text evidence="2">The sequence shown here is derived from an EMBL/GenBank/DDBJ whole genome shotgun (WGS) entry which is preliminary data.</text>
</comment>
<protein>
    <recommendedName>
        <fullName evidence="4">Pilus assembly protein</fullName>
    </recommendedName>
</protein>
<evidence type="ECO:0008006" key="4">
    <source>
        <dbReference type="Google" id="ProtNLM"/>
    </source>
</evidence>
<keyword evidence="1" id="KW-0812">Transmembrane</keyword>
<keyword evidence="1" id="KW-0472">Membrane</keyword>
<dbReference type="EMBL" id="JACHIB010000013">
    <property type="protein sequence ID" value="MBB6084278.1"/>
    <property type="molecule type" value="Genomic_DNA"/>
</dbReference>
<evidence type="ECO:0000313" key="3">
    <source>
        <dbReference type="Proteomes" id="UP000541136"/>
    </source>
</evidence>
<sequence>MADHACRGGHRRGRQGGQALAETLVALAVLGSLWAAIAWLGRLQDAGLQLAHASRRAAFAHAHQGLAPEALDAGADGYLDAPGHRWRTRRGLDLLAAEARLALEPLDALAGRQAGDPVAGAADLRRELRLGDPTVWRAAARAETAGGEATTGALSDFDRLGLRLSRHTAILRGDGAAAGDADTQSILAGSPGAWADAAAASRSAGQSVLGRLRGVDAAWGRASPDWDWIDRWTSSVPRPHLQPWRQP</sequence>
<name>A0A7W9TP09_CASDE</name>
<feature type="transmembrane region" description="Helical" evidence="1">
    <location>
        <begin position="20"/>
        <end position="40"/>
    </location>
</feature>
<gene>
    <name evidence="2" type="ORF">HNR28_002323</name>
</gene>
<reference evidence="2 3" key="1">
    <citation type="submission" date="2020-08" db="EMBL/GenBank/DDBJ databases">
        <title>Genomic Encyclopedia of Type Strains, Phase IV (KMG-IV): sequencing the most valuable type-strain genomes for metagenomic binning, comparative biology and taxonomic classification.</title>
        <authorList>
            <person name="Goeker M."/>
        </authorList>
    </citation>
    <scope>NUCLEOTIDE SEQUENCE [LARGE SCALE GENOMIC DNA]</scope>
    <source>
        <strain evidence="2 3">DSM 12141</strain>
    </source>
</reference>
<evidence type="ECO:0000313" key="2">
    <source>
        <dbReference type="EMBL" id="MBB6084278.1"/>
    </source>
</evidence>
<accession>A0A7W9TP09</accession>
<keyword evidence="1" id="KW-1133">Transmembrane helix</keyword>
<dbReference type="RefSeq" id="WP_052355746.1">
    <property type="nucleotide sequence ID" value="NZ_JACHIB010000013.1"/>
</dbReference>
<dbReference type="AlphaFoldDB" id="A0A7W9TP09"/>